<dbReference type="Proteomes" id="UP000030680">
    <property type="component" value="Unassembled WGS sequence"/>
</dbReference>
<reference evidence="3" key="1">
    <citation type="journal article" date="2013" name="Science">
        <title>Gene transfer from bacteria and archaea facilitated evolution of an extremophilic eukaryote.</title>
        <authorList>
            <person name="Schonknecht G."/>
            <person name="Chen W.H."/>
            <person name="Ternes C.M."/>
            <person name="Barbier G.G."/>
            <person name="Shrestha R.P."/>
            <person name="Stanke M."/>
            <person name="Brautigam A."/>
            <person name="Baker B.J."/>
            <person name="Banfield J.F."/>
            <person name="Garavito R.M."/>
            <person name="Carr K."/>
            <person name="Wilkerson C."/>
            <person name="Rensing S.A."/>
            <person name="Gagneul D."/>
            <person name="Dickenson N.E."/>
            <person name="Oesterhelt C."/>
            <person name="Lercher M.J."/>
            <person name="Weber A.P."/>
        </authorList>
    </citation>
    <scope>NUCLEOTIDE SEQUENCE [LARGE SCALE GENOMIC DNA]</scope>
    <source>
        <strain evidence="3">074W</strain>
    </source>
</reference>
<dbReference type="KEGG" id="gsl:Gasu_41830"/>
<feature type="coiled-coil region" evidence="1">
    <location>
        <begin position="93"/>
        <end position="130"/>
    </location>
</feature>
<dbReference type="AlphaFoldDB" id="M2VYI6"/>
<protein>
    <submittedName>
        <fullName evidence="2">Uncharacterized protein</fullName>
    </submittedName>
</protein>
<organism evidence="2 3">
    <name type="scientific">Galdieria sulphuraria</name>
    <name type="common">Red alga</name>
    <dbReference type="NCBI Taxonomy" id="130081"/>
    <lineage>
        <taxon>Eukaryota</taxon>
        <taxon>Rhodophyta</taxon>
        <taxon>Bangiophyceae</taxon>
        <taxon>Galdieriales</taxon>
        <taxon>Galdieriaceae</taxon>
        <taxon>Galdieria</taxon>
    </lineage>
</organism>
<dbReference type="GeneID" id="17087186"/>
<dbReference type="Gramene" id="EME28341">
    <property type="protein sequence ID" value="EME28341"/>
    <property type="gene ID" value="Gasu_41830"/>
</dbReference>
<keyword evidence="1" id="KW-0175">Coiled coil</keyword>
<evidence type="ECO:0000256" key="1">
    <source>
        <dbReference type="SAM" id="Coils"/>
    </source>
</evidence>
<dbReference type="RefSeq" id="XP_005704861.1">
    <property type="nucleotide sequence ID" value="XM_005704804.1"/>
</dbReference>
<gene>
    <name evidence="2" type="ORF">Gasu_41830</name>
</gene>
<accession>M2VYI6</accession>
<proteinExistence type="predicted"/>
<name>M2VYI6_GALSU</name>
<dbReference type="EMBL" id="KB454521">
    <property type="protein sequence ID" value="EME28341.1"/>
    <property type="molecule type" value="Genomic_DNA"/>
</dbReference>
<evidence type="ECO:0000313" key="2">
    <source>
        <dbReference type="EMBL" id="EME28341.1"/>
    </source>
</evidence>
<sequence length="141" mass="15756">MERLSDFLLHLDVILRAIPVDIFQGVQSDFPIQLDSSTTDLDLDAVTNTFATSAKELDCYIASLAELQPTKAQRLQKVCWSLCPTFLGLTLFLKKTQEAENKLKEVNRLLEEVVLELKQAEALLTQTLESDPFFGAHIGSS</sequence>
<dbReference type="OrthoDB" id="10431719at2759"/>
<evidence type="ECO:0000313" key="3">
    <source>
        <dbReference type="Proteomes" id="UP000030680"/>
    </source>
</evidence>
<keyword evidence="3" id="KW-1185">Reference proteome</keyword>